<organism evidence="9">
    <name type="scientific">Cyprideis torosa</name>
    <dbReference type="NCBI Taxonomy" id="163714"/>
    <lineage>
        <taxon>Eukaryota</taxon>
        <taxon>Metazoa</taxon>
        <taxon>Ecdysozoa</taxon>
        <taxon>Arthropoda</taxon>
        <taxon>Crustacea</taxon>
        <taxon>Oligostraca</taxon>
        <taxon>Ostracoda</taxon>
        <taxon>Podocopa</taxon>
        <taxon>Podocopida</taxon>
        <taxon>Cytherocopina</taxon>
        <taxon>Cytheroidea</taxon>
        <taxon>Cytherideidae</taxon>
        <taxon>Cyprideis</taxon>
    </lineage>
</organism>
<comment type="similarity">
    <text evidence="1 7">Belongs to the carnitine/choline acetyltransferase family.</text>
</comment>
<dbReference type="GO" id="GO:0043005">
    <property type="term" value="C:neuron projection"/>
    <property type="evidence" value="ECO:0007669"/>
    <property type="project" value="TreeGrafter"/>
</dbReference>
<dbReference type="GO" id="GO:0004102">
    <property type="term" value="F:choline O-acetyltransferase activity"/>
    <property type="evidence" value="ECO:0007669"/>
    <property type="project" value="UniProtKB-EC"/>
</dbReference>
<evidence type="ECO:0000313" key="9">
    <source>
        <dbReference type="EMBL" id="CAD7223057.1"/>
    </source>
</evidence>
<dbReference type="OrthoDB" id="240216at2759"/>
<sequence length="616" mass="70509">MEEQPEHSTEEQEKAMLPRLPVPPLQQTLRRYLEAIQAVVSQEAYQKTKAIVEEFGKPGGLGEEIQNELHKKRGREENWSYRYWSEDMYMNVKLPLPNNSNPGMVWPRVTFETLEDRIKYVAKFVRGMTEYNEILNRRGLPLDKGTGRDKAYLCMNQYYQIFKTYRVPGIEKDHHEFHGIDGGCKDQHIILASRNQFYEIPVKMDNALLTEEEIASLVKAAENNSMVMEPREPKSGVGVLTSMRREKWALAREYLLQDAHNASLLKRVESCMFLVCLDQPLPTDYPLARGKVNATAMNFLNGAGTHLNSCNRWFDKTIQFIFQSDGHCGLNYEHSVAEGIAVIQAVENLLQAMPEKINDGTPLNDSTDVKHLDFNLDATALAWIDAAKLEFDSEIENVELNMMYYSRYGRDFPKRHKCSPDSYIQLAMQLAHYRLHGKLVFTYESASTRRFLLGRVDNIRASTPEALAFAKGMLDETIGLPQKRELFKVAMKKQTDIMIQNITGQGIDIHLLGLREMAKEMGKTPEIFQDETYWDSNHFELSTSQVPTVTDSYMFYGPVVPTGYGASYNPHSQYIVFCVSAFRKCEWTSAFDFGKAIETALDDMHDLIVATTPTEE</sequence>
<keyword evidence="3" id="KW-0530">Neurotransmitter biosynthesis</keyword>
<evidence type="ECO:0000256" key="7">
    <source>
        <dbReference type="RuleBase" id="RU003801"/>
    </source>
</evidence>
<dbReference type="GO" id="GO:0005737">
    <property type="term" value="C:cytoplasm"/>
    <property type="evidence" value="ECO:0007669"/>
    <property type="project" value="TreeGrafter"/>
</dbReference>
<dbReference type="InterPro" id="IPR023213">
    <property type="entry name" value="CAT-like_dom_sf"/>
</dbReference>
<dbReference type="PANTHER" id="PTHR22589:SF14">
    <property type="entry name" value="CHOLINE O-ACETYLTRANSFERASE"/>
    <property type="match status" value="1"/>
</dbReference>
<dbReference type="EC" id="2.3.1.6" evidence="5"/>
<evidence type="ECO:0000256" key="3">
    <source>
        <dbReference type="ARBA" id="ARBA00022979"/>
    </source>
</evidence>
<proteinExistence type="inferred from homology"/>
<dbReference type="PROSITE" id="PS00439">
    <property type="entry name" value="ACYLTRANSF_C_1"/>
    <property type="match status" value="1"/>
</dbReference>
<keyword evidence="4 7" id="KW-0012">Acyltransferase</keyword>
<feature type="domain" description="Choline/carnitine acyltransferase" evidence="8">
    <location>
        <begin position="20"/>
        <end position="598"/>
    </location>
</feature>
<dbReference type="SUPFAM" id="SSF52777">
    <property type="entry name" value="CoA-dependent acyltransferases"/>
    <property type="match status" value="2"/>
</dbReference>
<protein>
    <recommendedName>
        <fullName evidence="6">Choline O-acetyltransferase</fullName>
        <ecNumber evidence="5">2.3.1.6</ecNumber>
    </recommendedName>
</protein>
<dbReference type="Pfam" id="PF00755">
    <property type="entry name" value="Carn_acyltransf"/>
    <property type="match status" value="1"/>
</dbReference>
<evidence type="ECO:0000259" key="8">
    <source>
        <dbReference type="Pfam" id="PF00755"/>
    </source>
</evidence>
<dbReference type="Gene3D" id="3.30.559.10">
    <property type="entry name" value="Chloramphenicol acetyltransferase-like domain"/>
    <property type="match status" value="1"/>
</dbReference>
<dbReference type="GO" id="GO:0045202">
    <property type="term" value="C:synapse"/>
    <property type="evidence" value="ECO:0007669"/>
    <property type="project" value="GOC"/>
</dbReference>
<evidence type="ECO:0000256" key="6">
    <source>
        <dbReference type="ARBA" id="ARBA00040495"/>
    </source>
</evidence>
<evidence type="ECO:0000256" key="2">
    <source>
        <dbReference type="ARBA" id="ARBA00022679"/>
    </source>
</evidence>
<dbReference type="InterPro" id="IPR042231">
    <property type="entry name" value="Cho/carn_acyl_trans_2"/>
</dbReference>
<name>A0A7R8ZIW4_9CRUS</name>
<evidence type="ECO:0000256" key="1">
    <source>
        <dbReference type="ARBA" id="ARBA00005232"/>
    </source>
</evidence>
<dbReference type="PROSITE" id="PS00440">
    <property type="entry name" value="ACYLTRANSF_C_2"/>
    <property type="match status" value="1"/>
</dbReference>
<dbReference type="InterPro" id="IPR000542">
    <property type="entry name" value="Carn_acyl_trans"/>
</dbReference>
<dbReference type="EMBL" id="OB660145">
    <property type="protein sequence ID" value="CAD7223057.1"/>
    <property type="molecule type" value="Genomic_DNA"/>
</dbReference>
<dbReference type="AlphaFoldDB" id="A0A7R8ZIW4"/>
<gene>
    <name evidence="9" type="ORF">CTOB1V02_LOCUS1052</name>
</gene>
<accession>A0A7R8ZIW4</accession>
<dbReference type="InterPro" id="IPR039551">
    <property type="entry name" value="Cho/carn_acyl_trans"/>
</dbReference>
<dbReference type="GO" id="GO:0007274">
    <property type="term" value="P:neuromuscular synaptic transmission"/>
    <property type="evidence" value="ECO:0007669"/>
    <property type="project" value="TreeGrafter"/>
</dbReference>
<dbReference type="GO" id="GO:0008292">
    <property type="term" value="P:acetylcholine biosynthetic process"/>
    <property type="evidence" value="ECO:0007669"/>
    <property type="project" value="TreeGrafter"/>
</dbReference>
<reference evidence="9" key="1">
    <citation type="submission" date="2020-11" db="EMBL/GenBank/DDBJ databases">
        <authorList>
            <person name="Tran Van P."/>
        </authorList>
    </citation>
    <scope>NUCLEOTIDE SEQUENCE</scope>
</reference>
<evidence type="ECO:0000256" key="5">
    <source>
        <dbReference type="ARBA" id="ARBA00039091"/>
    </source>
</evidence>
<evidence type="ECO:0000256" key="4">
    <source>
        <dbReference type="ARBA" id="ARBA00023315"/>
    </source>
</evidence>
<dbReference type="Gene3D" id="3.30.559.70">
    <property type="entry name" value="Choline/Carnitine o-acyltransferase, domain 2"/>
    <property type="match status" value="1"/>
</dbReference>
<dbReference type="PANTHER" id="PTHR22589">
    <property type="entry name" value="CARNITINE O-ACYLTRANSFERASE"/>
    <property type="match status" value="1"/>
</dbReference>
<keyword evidence="2 7" id="KW-0808">Transferase</keyword>